<name>A0A8J2P019_9HEXA</name>
<dbReference type="Proteomes" id="UP000708208">
    <property type="component" value="Unassembled WGS sequence"/>
</dbReference>
<feature type="region of interest" description="Disordered" evidence="1">
    <location>
        <begin position="1"/>
        <end position="31"/>
    </location>
</feature>
<sequence>CGQFRSSAPRQEREASGVLKTQDLPAIDIAS</sequence>
<protein>
    <submittedName>
        <fullName evidence="2">Uncharacterized protein</fullName>
    </submittedName>
</protein>
<evidence type="ECO:0000313" key="2">
    <source>
        <dbReference type="EMBL" id="CAG7720630.1"/>
    </source>
</evidence>
<reference evidence="2" key="1">
    <citation type="submission" date="2021-06" db="EMBL/GenBank/DDBJ databases">
        <authorList>
            <person name="Hodson N. C."/>
            <person name="Mongue J. A."/>
            <person name="Jaron S. K."/>
        </authorList>
    </citation>
    <scope>NUCLEOTIDE SEQUENCE</scope>
</reference>
<dbReference type="EMBL" id="CAJVCH010072322">
    <property type="protein sequence ID" value="CAG7720630.1"/>
    <property type="molecule type" value="Genomic_DNA"/>
</dbReference>
<comment type="caution">
    <text evidence="2">The sequence shown here is derived from an EMBL/GenBank/DDBJ whole genome shotgun (WGS) entry which is preliminary data.</text>
</comment>
<dbReference type="AlphaFoldDB" id="A0A8J2P019"/>
<organism evidence="2 3">
    <name type="scientific">Allacma fusca</name>
    <dbReference type="NCBI Taxonomy" id="39272"/>
    <lineage>
        <taxon>Eukaryota</taxon>
        <taxon>Metazoa</taxon>
        <taxon>Ecdysozoa</taxon>
        <taxon>Arthropoda</taxon>
        <taxon>Hexapoda</taxon>
        <taxon>Collembola</taxon>
        <taxon>Symphypleona</taxon>
        <taxon>Sminthuridae</taxon>
        <taxon>Allacma</taxon>
    </lineage>
</organism>
<feature type="non-terminal residue" evidence="2">
    <location>
        <position position="1"/>
    </location>
</feature>
<gene>
    <name evidence="2" type="ORF">AFUS01_LOCUS9900</name>
</gene>
<accession>A0A8J2P019</accession>
<evidence type="ECO:0000256" key="1">
    <source>
        <dbReference type="SAM" id="MobiDB-lite"/>
    </source>
</evidence>
<evidence type="ECO:0000313" key="3">
    <source>
        <dbReference type="Proteomes" id="UP000708208"/>
    </source>
</evidence>
<proteinExistence type="predicted"/>
<keyword evidence="3" id="KW-1185">Reference proteome</keyword>